<dbReference type="PROSITE" id="PS50923">
    <property type="entry name" value="SUSHI"/>
    <property type="match status" value="3"/>
</dbReference>
<proteinExistence type="predicted"/>
<gene>
    <name evidence="11" type="primary">SEZ6L</name>
</gene>
<dbReference type="Pfam" id="PF00431">
    <property type="entry name" value="CUB"/>
    <property type="match status" value="2"/>
</dbReference>
<evidence type="ECO:0000256" key="4">
    <source>
        <dbReference type="PROSITE-ProRule" id="PRU00059"/>
    </source>
</evidence>
<keyword evidence="2" id="KW-0677">Repeat</keyword>
<dbReference type="InterPro" id="IPR035914">
    <property type="entry name" value="Sperma_CUB_dom_sf"/>
</dbReference>
<evidence type="ECO:0000256" key="7">
    <source>
        <dbReference type="SAM" id="Phobius"/>
    </source>
</evidence>
<dbReference type="InterPro" id="IPR035976">
    <property type="entry name" value="Sushi/SCR/CCP_sf"/>
</dbReference>
<keyword evidence="7" id="KW-0812">Transmembrane</keyword>
<dbReference type="SMART" id="SM00032">
    <property type="entry name" value="CCP"/>
    <property type="match status" value="3"/>
</dbReference>
<dbReference type="GO" id="GO:0043025">
    <property type="term" value="C:neuronal cell body"/>
    <property type="evidence" value="ECO:0007669"/>
    <property type="project" value="TreeGrafter"/>
</dbReference>
<dbReference type="InterPro" id="IPR051277">
    <property type="entry name" value="SEZ6_CSMD_C4BPB_Regulators"/>
</dbReference>
<evidence type="ECO:0000256" key="5">
    <source>
        <dbReference type="PROSITE-ProRule" id="PRU00302"/>
    </source>
</evidence>
<organism evidence="11 12">
    <name type="scientific">Ailuropoda melanoleuca</name>
    <name type="common">Giant panda</name>
    <dbReference type="NCBI Taxonomy" id="9646"/>
    <lineage>
        <taxon>Eukaryota</taxon>
        <taxon>Metazoa</taxon>
        <taxon>Chordata</taxon>
        <taxon>Craniata</taxon>
        <taxon>Vertebrata</taxon>
        <taxon>Euteleostomi</taxon>
        <taxon>Mammalia</taxon>
        <taxon>Eutheria</taxon>
        <taxon>Laurasiatheria</taxon>
        <taxon>Carnivora</taxon>
        <taxon>Caniformia</taxon>
        <taxon>Ursidae</taxon>
        <taxon>Ailuropoda</taxon>
    </lineage>
</organism>
<feature type="domain" description="CUB" evidence="9">
    <location>
        <begin position="272"/>
        <end position="380"/>
    </location>
</feature>
<feature type="domain" description="CUB" evidence="9">
    <location>
        <begin position="619"/>
        <end position="730"/>
    </location>
</feature>
<evidence type="ECO:0000313" key="12">
    <source>
        <dbReference type="Proteomes" id="UP000008912"/>
    </source>
</evidence>
<evidence type="ECO:0000256" key="8">
    <source>
        <dbReference type="SAM" id="SignalP"/>
    </source>
</evidence>
<feature type="disulfide bond" evidence="4">
    <location>
        <begin position="443"/>
        <end position="470"/>
    </location>
</feature>
<evidence type="ECO:0000259" key="10">
    <source>
        <dbReference type="PROSITE" id="PS50923"/>
    </source>
</evidence>
<dbReference type="Gene3D" id="2.10.70.10">
    <property type="entry name" value="Complement Module, domain 1"/>
    <property type="match status" value="3"/>
</dbReference>
<protein>
    <submittedName>
        <fullName evidence="11">Seizure related 6 homolog like</fullName>
    </submittedName>
</protein>
<keyword evidence="8" id="KW-0732">Signal</keyword>
<keyword evidence="1 5" id="KW-0768">Sushi</keyword>
<feature type="domain" description="CUB" evidence="9">
    <location>
        <begin position="443"/>
        <end position="553"/>
    </location>
</feature>
<dbReference type="AlphaFoldDB" id="A0A7N5JEG7"/>
<evidence type="ECO:0000256" key="2">
    <source>
        <dbReference type="ARBA" id="ARBA00022737"/>
    </source>
</evidence>
<feature type="domain" description="Sushi" evidence="10">
    <location>
        <begin position="733"/>
        <end position="794"/>
    </location>
</feature>
<feature type="disulfide bond" evidence="4">
    <location>
        <begin position="272"/>
        <end position="299"/>
    </location>
</feature>
<dbReference type="CDD" id="cd00033">
    <property type="entry name" value="CCP"/>
    <property type="match status" value="3"/>
</dbReference>
<dbReference type="GO" id="GO:0005783">
    <property type="term" value="C:endoplasmic reticulum"/>
    <property type="evidence" value="ECO:0007669"/>
    <property type="project" value="TreeGrafter"/>
</dbReference>
<dbReference type="Ensembl" id="ENSAMET00000037748.1">
    <property type="protein sequence ID" value="ENSAMEP00000024175.1"/>
    <property type="gene ID" value="ENSAMEG00000018043.2"/>
</dbReference>
<feature type="transmembrane region" description="Helical" evidence="7">
    <location>
        <begin position="819"/>
        <end position="841"/>
    </location>
</feature>
<accession>A0A7N5JEG7</accession>
<evidence type="ECO:0000256" key="1">
    <source>
        <dbReference type="ARBA" id="ARBA00022659"/>
    </source>
</evidence>
<evidence type="ECO:0000259" key="9">
    <source>
        <dbReference type="PROSITE" id="PS01180"/>
    </source>
</evidence>
<feature type="domain" description="Sushi" evidence="10">
    <location>
        <begin position="556"/>
        <end position="617"/>
    </location>
</feature>
<dbReference type="FunFam" id="2.10.70.10:FF:000039">
    <property type="entry name" value="seizure 6-like protein 2 isoform X2"/>
    <property type="match status" value="1"/>
</dbReference>
<comment type="caution">
    <text evidence="5">Lacks conserved residue(s) required for the propagation of feature annotation.</text>
</comment>
<reference evidence="11" key="2">
    <citation type="submission" date="2025-08" db="UniProtKB">
        <authorList>
            <consortium name="Ensembl"/>
        </authorList>
    </citation>
    <scope>IDENTIFICATION</scope>
</reference>
<name>A0A7N5JEG7_AILME</name>
<feature type="compositionally biased region" description="Low complexity" evidence="6">
    <location>
        <begin position="35"/>
        <end position="58"/>
    </location>
</feature>
<sequence>MPAARPPAAGLGGTSLLLALLLGSPAAALAGATLREGDAGPSGASLLPSGALGSSSLSKESLEERVTTAPLNPVQSGEDLPEPGLGGTAPSAALSTRLPEEATPKRALPSGKKPPSLKQVNSARKQLRPKATSTAAVQRAANPPASPGLGLLSSATEKLRPPGDPEPSASEEPRWLDRKAGAVPTTPAPLQISPFTSQPYMAHTLPQRPDPGEPVAPDDAPEAPPEDASPMTLMDKGENELTGSASEESQETTTTTIITTTVITTEQAPAPCSVSFSDPEGYIGSSDYPPLPLSGFLECTYNVTVYTGYGVELQVKSVNLSDGELLSIRGVDGPTLTVLANQTLLVEGQVIRSPTNTISVYFRTFQDDVLGTFQLHYQAFMLSCNFPRRPDYGDVTVMDLHPGGVAHFHCHLGYELQGAKTLTCMNASKPHWSSQEPVCSAPCGGAVHNATIGRVLSPSYPGNTNGSQFCVWTIKAPEGQKLHLHFERLSLHEKDRMMVYSGLINKSALLYDSLQTENVPFEGLLSEGNGIRIEFLSDQARAASAFNIRFEAFEKGHCYEPYIQNGNFTTSDPTYNIGTVVEFTCDPGHSLEQGPAIIECINVRDPYWNDTEPLCRAMCGGELSAVAGVVLSPNWPEPYVEGEDCIWKIHVGEEKRIFLDIQFLNLSNSDILTIYDGDEVMPHILGQYLGNSGPQKLYSSTPDLTIQFHSDPAGLIFGKGQGFIMNYIAEESLACDNPGLPENGYQILYKRLYLPGESLTFMCYEGFELMGEVTIRCILGQPSHWNGPLPVCKVNQDSFEHALEVAETAAETSLEGGNMALAIFIPVLIISLLLGGAYIYITRCRYYSNLRLPLMYSHPYSQITVETEFDNPIYETGETREYEVSI</sequence>
<evidence type="ECO:0000256" key="6">
    <source>
        <dbReference type="SAM" id="MobiDB-lite"/>
    </source>
</evidence>
<dbReference type="FunFam" id="2.60.120.290:FF:000030">
    <property type="entry name" value="Seizure related 6 homolog like"/>
    <property type="match status" value="1"/>
</dbReference>
<keyword evidence="7" id="KW-1133">Transmembrane helix</keyword>
<dbReference type="GO" id="GO:0060074">
    <property type="term" value="P:synapse maturation"/>
    <property type="evidence" value="ECO:0007669"/>
    <property type="project" value="TreeGrafter"/>
</dbReference>
<feature type="chain" id="PRO_5031000063" evidence="8">
    <location>
        <begin position="31"/>
        <end position="886"/>
    </location>
</feature>
<dbReference type="SUPFAM" id="SSF57535">
    <property type="entry name" value="Complement control module/SCR domain"/>
    <property type="match status" value="3"/>
</dbReference>
<dbReference type="SMART" id="SM00042">
    <property type="entry name" value="CUB"/>
    <property type="match status" value="3"/>
</dbReference>
<dbReference type="InterPro" id="IPR000436">
    <property type="entry name" value="Sushi_SCR_CCP_dom"/>
</dbReference>
<dbReference type="Proteomes" id="UP000008912">
    <property type="component" value="Unassembled WGS sequence"/>
</dbReference>
<feature type="signal peptide" evidence="8">
    <location>
        <begin position="1"/>
        <end position="30"/>
    </location>
</feature>
<reference evidence="11" key="3">
    <citation type="submission" date="2025-09" db="UniProtKB">
        <authorList>
            <consortium name="Ensembl"/>
        </authorList>
    </citation>
    <scope>IDENTIFICATION</scope>
</reference>
<keyword evidence="3 4" id="KW-1015">Disulfide bond</keyword>
<feature type="region of interest" description="Disordered" evidence="6">
    <location>
        <begin position="35"/>
        <end position="254"/>
    </location>
</feature>
<dbReference type="PANTHER" id="PTHR45656:SF8">
    <property type="entry name" value="SEIZURE 6-LIKE PROTEIN"/>
    <property type="match status" value="1"/>
</dbReference>
<keyword evidence="7" id="KW-0472">Membrane</keyword>
<dbReference type="CDD" id="cd00041">
    <property type="entry name" value="CUB"/>
    <property type="match status" value="3"/>
</dbReference>
<dbReference type="Gene3D" id="2.60.120.290">
    <property type="entry name" value="Spermadhesin, CUB domain"/>
    <property type="match status" value="3"/>
</dbReference>
<dbReference type="FunFam" id="2.10.70.10:FF:000025">
    <property type="entry name" value="seizure 6-like protein 2 isoform X2"/>
    <property type="match status" value="1"/>
</dbReference>
<dbReference type="PROSITE" id="PS01180">
    <property type="entry name" value="CUB"/>
    <property type="match status" value="3"/>
</dbReference>
<dbReference type="GeneTree" id="ENSGT00940000158873"/>
<dbReference type="InterPro" id="IPR000859">
    <property type="entry name" value="CUB_dom"/>
</dbReference>
<evidence type="ECO:0000313" key="11">
    <source>
        <dbReference type="Ensembl" id="ENSAMEP00000024175.1"/>
    </source>
</evidence>
<dbReference type="FunFam" id="2.10.70.10:FF:000010">
    <property type="entry name" value="Seizure related 6 homolog like"/>
    <property type="match status" value="1"/>
</dbReference>
<feature type="domain" description="Sushi" evidence="10">
    <location>
        <begin position="382"/>
        <end position="441"/>
    </location>
</feature>
<dbReference type="SUPFAM" id="SSF49854">
    <property type="entry name" value="Spermadhesin, CUB domain"/>
    <property type="match status" value="3"/>
</dbReference>
<keyword evidence="12" id="KW-1185">Reference proteome</keyword>
<dbReference type="PANTHER" id="PTHR45656">
    <property type="entry name" value="PROTEIN CBR-CLEC-78"/>
    <property type="match status" value="1"/>
</dbReference>
<evidence type="ECO:0000256" key="3">
    <source>
        <dbReference type="ARBA" id="ARBA00023157"/>
    </source>
</evidence>
<reference evidence="11 12" key="1">
    <citation type="journal article" date="2010" name="Nature">
        <title>The sequence and de novo assembly of the giant panda genome.</title>
        <authorList>
            <person name="Li R."/>
            <person name="Fan W."/>
            <person name="Tian G."/>
            <person name="Zhu H."/>
            <person name="He L."/>
            <person name="Cai J."/>
            <person name="Huang Q."/>
            <person name="Cai Q."/>
            <person name="Li B."/>
            <person name="Bai Y."/>
            <person name="Zhang Z."/>
            <person name="Zhang Y."/>
            <person name="Wang W."/>
            <person name="Li J."/>
            <person name="Wei F."/>
            <person name="Li H."/>
            <person name="Jian M."/>
            <person name="Li J."/>
            <person name="Zhang Z."/>
            <person name="Nielsen R."/>
            <person name="Li D."/>
            <person name="Gu W."/>
            <person name="Yang Z."/>
            <person name="Xuan Z."/>
            <person name="Ryder O.A."/>
            <person name="Leung F.C."/>
            <person name="Zhou Y."/>
            <person name="Cao J."/>
            <person name="Sun X."/>
            <person name="Fu Y."/>
            <person name="Fang X."/>
            <person name="Guo X."/>
            <person name="Wang B."/>
            <person name="Hou R."/>
            <person name="Shen F."/>
            <person name="Mu B."/>
            <person name="Ni P."/>
            <person name="Lin R."/>
            <person name="Qian W."/>
            <person name="Wang G."/>
            <person name="Yu C."/>
            <person name="Nie W."/>
            <person name="Wang J."/>
            <person name="Wu Z."/>
            <person name="Liang H."/>
            <person name="Min J."/>
            <person name="Wu Q."/>
            <person name="Cheng S."/>
            <person name="Ruan J."/>
            <person name="Wang M."/>
            <person name="Shi Z."/>
            <person name="Wen M."/>
            <person name="Liu B."/>
            <person name="Ren X."/>
            <person name="Zheng H."/>
            <person name="Dong D."/>
            <person name="Cook K."/>
            <person name="Shan G."/>
            <person name="Zhang H."/>
            <person name="Kosiol C."/>
            <person name="Xie X."/>
            <person name="Lu Z."/>
            <person name="Zheng H."/>
            <person name="Li Y."/>
            <person name="Steiner C.C."/>
            <person name="Lam T.T."/>
            <person name="Lin S."/>
            <person name="Zhang Q."/>
            <person name="Li G."/>
            <person name="Tian J."/>
            <person name="Gong T."/>
            <person name="Liu H."/>
            <person name="Zhang D."/>
            <person name="Fang L."/>
            <person name="Ye C."/>
            <person name="Zhang J."/>
            <person name="Hu W."/>
            <person name="Xu A."/>
            <person name="Ren Y."/>
            <person name="Zhang G."/>
            <person name="Bruford M.W."/>
            <person name="Li Q."/>
            <person name="Ma L."/>
            <person name="Guo Y."/>
            <person name="An N."/>
            <person name="Hu Y."/>
            <person name="Zheng Y."/>
            <person name="Shi Y."/>
            <person name="Li Z."/>
            <person name="Liu Q."/>
            <person name="Chen Y."/>
            <person name="Zhao J."/>
            <person name="Qu N."/>
            <person name="Zhao S."/>
            <person name="Tian F."/>
            <person name="Wang X."/>
            <person name="Wang H."/>
            <person name="Xu L."/>
            <person name="Liu X."/>
            <person name="Vinar T."/>
            <person name="Wang Y."/>
            <person name="Lam T.W."/>
            <person name="Yiu S.M."/>
            <person name="Liu S."/>
            <person name="Zhang H."/>
            <person name="Li D."/>
            <person name="Huang Y."/>
            <person name="Wang X."/>
            <person name="Yang G."/>
            <person name="Jiang Z."/>
            <person name="Wang J."/>
            <person name="Qin N."/>
            <person name="Li L."/>
            <person name="Li J."/>
            <person name="Bolund L."/>
            <person name="Kristiansen K."/>
            <person name="Wong G.K."/>
            <person name="Olson M."/>
            <person name="Zhang X."/>
            <person name="Li S."/>
            <person name="Yang H."/>
            <person name="Wang J."/>
            <person name="Wang J."/>
        </authorList>
    </citation>
    <scope>NUCLEOTIDE SEQUENCE [LARGE SCALE GENOMIC DNA]</scope>
</reference>
<dbReference type="Pfam" id="PF00084">
    <property type="entry name" value="Sushi"/>
    <property type="match status" value="3"/>
</dbReference>
<dbReference type="GO" id="GO:0090036">
    <property type="term" value="P:regulation of protein kinase C signaling"/>
    <property type="evidence" value="ECO:0007669"/>
    <property type="project" value="TreeGrafter"/>
</dbReference>
<feature type="compositionally biased region" description="Basic and acidic residues" evidence="6">
    <location>
        <begin position="171"/>
        <end position="180"/>
    </location>
</feature>